<dbReference type="PROSITE" id="PS50005">
    <property type="entry name" value="TPR"/>
    <property type="match status" value="2"/>
</dbReference>
<dbReference type="InterPro" id="IPR011990">
    <property type="entry name" value="TPR-like_helical_dom_sf"/>
</dbReference>
<keyword evidence="2 3" id="KW-0802">TPR repeat</keyword>
<accession>A0ABT2W0T5</accession>
<gene>
    <name evidence="5" type="ORF">NZ698_01440</name>
</gene>
<feature type="repeat" description="TPR" evidence="3">
    <location>
        <begin position="282"/>
        <end position="315"/>
    </location>
</feature>
<dbReference type="InterPro" id="IPR019734">
    <property type="entry name" value="TPR_rpt"/>
</dbReference>
<dbReference type="SUPFAM" id="SSF48452">
    <property type="entry name" value="TPR-like"/>
    <property type="match status" value="2"/>
</dbReference>
<protein>
    <submittedName>
        <fullName evidence="5">Tetratricopeptide repeat protein</fullName>
    </submittedName>
</protein>
<keyword evidence="6" id="KW-1185">Reference proteome</keyword>
<dbReference type="PANTHER" id="PTHR45641">
    <property type="entry name" value="TETRATRICOPEPTIDE REPEAT PROTEIN (AFU_ORTHOLOGUE AFUA_6G03870)"/>
    <property type="match status" value="1"/>
</dbReference>
<name>A0ABT2W0T5_9FLAO</name>
<dbReference type="Proteomes" id="UP001208649">
    <property type="component" value="Unassembled WGS sequence"/>
</dbReference>
<dbReference type="Pfam" id="PF13424">
    <property type="entry name" value="TPR_12"/>
    <property type="match status" value="2"/>
</dbReference>
<keyword evidence="1" id="KW-0677">Repeat</keyword>
<sequence>MLLKNNNRDEEYGILLKAVKNKVFHFIVVQYNHYNLVREAQTLLQQTYPKKKTQKINLLEESTENLISQLLKDNSDVYFIENFQVLFQDENQSVAIGINQRRDKLSQKKGQIIAFLPNGNAFLRNFQKKMPDLSSITSIIIQLEEEQLKSTDLHSNLSLVTQNDDYDNIPDAETEIRRIEKRLNTLSNKSENNNLRIQLISDLAKAYRFTGQYIEAKKRLEDLKKYVESLSSESREVVINDICSDLALVLKDLGDYQQAKIYLEKALNSSIKNFGEEHPTTTISYSNLATVLQNLGDYQQAKIYLEKALDFNIKSFGEKHSNTAISYSNLATVLKDLRDYPQAKIYLEKALDSNIKNYGEEHPNTAISYSNLATVLQNLRDYTQAKIYLEKALYSNIKNFGEGHPITAISYSNLATVLQNLGDYQQAETFLKKALDSNIKNFGEEHSTTAIRYANLASVLQDLTEYQKARAYFEKALDIFVKSLGQGHPNTEITKKNLDYLNDAISKIKNDHPNPKK</sequence>
<comment type="caution">
    <text evidence="5">The sequence shown here is derived from an EMBL/GenBank/DDBJ whole genome shotgun (WGS) entry which is preliminary data.</text>
</comment>
<evidence type="ECO:0000313" key="5">
    <source>
        <dbReference type="EMBL" id="MCU7615847.1"/>
    </source>
</evidence>
<dbReference type="Pfam" id="PF13374">
    <property type="entry name" value="TPR_10"/>
    <property type="match status" value="2"/>
</dbReference>
<organism evidence="5 6">
    <name type="scientific">Chryseobacterium edaphi</name>
    <dbReference type="NCBI Taxonomy" id="2976532"/>
    <lineage>
        <taxon>Bacteria</taxon>
        <taxon>Pseudomonadati</taxon>
        <taxon>Bacteroidota</taxon>
        <taxon>Flavobacteriia</taxon>
        <taxon>Flavobacteriales</taxon>
        <taxon>Weeksellaceae</taxon>
        <taxon>Chryseobacterium group</taxon>
        <taxon>Chryseobacterium</taxon>
    </lineage>
</organism>
<dbReference type="RefSeq" id="WP_263001150.1">
    <property type="nucleotide sequence ID" value="NZ_JAOTEM010000001.1"/>
</dbReference>
<dbReference type="SMART" id="SM00028">
    <property type="entry name" value="TPR"/>
    <property type="match status" value="6"/>
</dbReference>
<reference evidence="6" key="1">
    <citation type="submission" date="2023-07" db="EMBL/GenBank/DDBJ databases">
        <title>Chryseobacterium sp. strain PBS4-4 Genome sequencing and assembly.</title>
        <authorList>
            <person name="Jung Y."/>
        </authorList>
    </citation>
    <scope>NUCLEOTIDE SEQUENCE [LARGE SCALE GENOMIC DNA]</scope>
    <source>
        <strain evidence="6">PBS4-4</strain>
    </source>
</reference>
<evidence type="ECO:0000256" key="3">
    <source>
        <dbReference type="PROSITE-ProRule" id="PRU00339"/>
    </source>
</evidence>
<evidence type="ECO:0000313" key="6">
    <source>
        <dbReference type="Proteomes" id="UP001208649"/>
    </source>
</evidence>
<evidence type="ECO:0000256" key="1">
    <source>
        <dbReference type="ARBA" id="ARBA00022737"/>
    </source>
</evidence>
<proteinExistence type="predicted"/>
<dbReference type="EMBL" id="JAOTEM010000001">
    <property type="protein sequence ID" value="MCU7615847.1"/>
    <property type="molecule type" value="Genomic_DNA"/>
</dbReference>
<dbReference type="PANTHER" id="PTHR45641:SF19">
    <property type="entry name" value="NEPHROCYSTIN-3"/>
    <property type="match status" value="1"/>
</dbReference>
<feature type="repeat" description="TPR" evidence="3">
    <location>
        <begin position="408"/>
        <end position="441"/>
    </location>
</feature>
<evidence type="ECO:0000256" key="2">
    <source>
        <dbReference type="ARBA" id="ARBA00022803"/>
    </source>
</evidence>
<keyword evidence="4" id="KW-0175">Coiled coil</keyword>
<dbReference type="Gene3D" id="1.25.40.10">
    <property type="entry name" value="Tetratricopeptide repeat domain"/>
    <property type="match status" value="2"/>
</dbReference>
<feature type="coiled-coil region" evidence="4">
    <location>
        <begin position="169"/>
        <end position="233"/>
    </location>
</feature>
<evidence type="ECO:0000256" key="4">
    <source>
        <dbReference type="SAM" id="Coils"/>
    </source>
</evidence>